<sequence>MDKKNELSDWSDKKLIKQRDFLKGVLIGMYVVCFMLIVLLLYIFFFKEVAKISIGSFIPVFLLPVITLPLLFQVNSLNKEIKSRNL</sequence>
<keyword evidence="1" id="KW-0472">Membrane</keyword>
<gene>
    <name evidence="2" type="ORF">Q73A0000_14715</name>
</gene>
<reference evidence="2 3" key="1">
    <citation type="submission" date="2019-05" db="EMBL/GenBank/DDBJ databases">
        <title>Chryseobacterium sp. isolated from King George Island, maritime Antarctica.</title>
        <authorList>
            <person name="Peng X."/>
        </authorList>
    </citation>
    <scope>NUCLEOTIDE SEQUENCE [LARGE SCALE GENOMIC DNA]</scope>
    <source>
        <strain evidence="2 3">7-3A</strain>
    </source>
</reference>
<proteinExistence type="predicted"/>
<dbReference type="AlphaFoldDB" id="A0A7M2YDR2"/>
<dbReference type="RefSeq" id="WP_193811705.1">
    <property type="nucleotide sequence ID" value="NZ_CP040442.1"/>
</dbReference>
<keyword evidence="1" id="KW-0812">Transmembrane</keyword>
<keyword evidence="1" id="KW-1133">Transmembrane helix</keyword>
<evidence type="ECO:0008006" key="4">
    <source>
        <dbReference type="Google" id="ProtNLM"/>
    </source>
</evidence>
<dbReference type="KEGG" id="kfa:Q73A0000_14715"/>
<name>A0A7M2YDR2_9FLAO</name>
<feature type="transmembrane region" description="Helical" evidence="1">
    <location>
        <begin position="21"/>
        <end position="46"/>
    </location>
</feature>
<feature type="transmembrane region" description="Helical" evidence="1">
    <location>
        <begin position="52"/>
        <end position="72"/>
    </location>
</feature>
<evidence type="ECO:0000256" key="1">
    <source>
        <dbReference type="SAM" id="Phobius"/>
    </source>
</evidence>
<protein>
    <recommendedName>
        <fullName evidence="4">Redox-active disulfide protein 2</fullName>
    </recommendedName>
</protein>
<keyword evidence="3" id="KW-1185">Reference proteome</keyword>
<accession>A0A7M2YDR2</accession>
<evidence type="ECO:0000313" key="3">
    <source>
        <dbReference type="Proteomes" id="UP000594195"/>
    </source>
</evidence>
<organism evidence="2 3">
    <name type="scientific">Kaistella flava</name>
    <name type="common">ex Peng et al. 2021</name>
    <dbReference type="NCBI Taxonomy" id="2038776"/>
    <lineage>
        <taxon>Bacteria</taxon>
        <taxon>Pseudomonadati</taxon>
        <taxon>Bacteroidota</taxon>
        <taxon>Flavobacteriia</taxon>
        <taxon>Flavobacteriales</taxon>
        <taxon>Weeksellaceae</taxon>
        <taxon>Chryseobacterium group</taxon>
        <taxon>Kaistella</taxon>
    </lineage>
</organism>
<dbReference type="EMBL" id="CP040442">
    <property type="protein sequence ID" value="QOW11533.1"/>
    <property type="molecule type" value="Genomic_DNA"/>
</dbReference>
<dbReference type="Proteomes" id="UP000594195">
    <property type="component" value="Chromosome"/>
</dbReference>
<evidence type="ECO:0000313" key="2">
    <source>
        <dbReference type="EMBL" id="QOW11533.1"/>
    </source>
</evidence>